<dbReference type="AlphaFoldDB" id="A0A7G5H5J8"/>
<sequence length="177" mass="20343">MTAQDALAWLNGRWWVDPLVLAAFPFTAQMSTKAQFNVEREVTIRIPTDQKTRFNRPKPQRRRFDAVAVVKPHYRAWGDELFTVGFEIKVTKSDLLADVKIADYLGYTDFMYLVVPTDLVMLANEKVANHTLMNGDRLIGILNAQSGEVVCHPARQQLTAECQVELYRELAFRSIRR</sequence>
<gene>
    <name evidence="1" type="ORF">H3H32_16605</name>
</gene>
<dbReference type="KEGG" id="sfol:H3H32_16605"/>
<evidence type="ECO:0000313" key="1">
    <source>
        <dbReference type="EMBL" id="QMW06390.1"/>
    </source>
</evidence>
<dbReference type="EMBL" id="CP059732">
    <property type="protein sequence ID" value="QMW06390.1"/>
    <property type="molecule type" value="Genomic_DNA"/>
</dbReference>
<dbReference type="RefSeq" id="WP_182463759.1">
    <property type="nucleotide sequence ID" value="NZ_CP059732.1"/>
</dbReference>
<organism evidence="1 2">
    <name type="scientific">Spirosoma foliorum</name>
    <dbReference type="NCBI Taxonomy" id="2710596"/>
    <lineage>
        <taxon>Bacteria</taxon>
        <taxon>Pseudomonadati</taxon>
        <taxon>Bacteroidota</taxon>
        <taxon>Cytophagia</taxon>
        <taxon>Cytophagales</taxon>
        <taxon>Cytophagaceae</taxon>
        <taxon>Spirosoma</taxon>
    </lineage>
</organism>
<accession>A0A7G5H5J8</accession>
<reference evidence="1 2" key="1">
    <citation type="submission" date="2020-07" db="EMBL/GenBank/DDBJ databases">
        <title>Spirosoma foliorum sp. nov., isolated from the leaves on the Nejang mountain Korea, Republic of.</title>
        <authorList>
            <person name="Ho H."/>
            <person name="Lee Y.-J."/>
            <person name="Nurcahyanto D.-A."/>
            <person name="Kim S.-G."/>
        </authorList>
    </citation>
    <scope>NUCLEOTIDE SEQUENCE [LARGE SCALE GENOMIC DNA]</scope>
    <source>
        <strain evidence="1 2">PL0136</strain>
    </source>
</reference>
<keyword evidence="2" id="KW-1185">Reference proteome</keyword>
<dbReference type="Proteomes" id="UP000515369">
    <property type="component" value="Chromosome"/>
</dbReference>
<protein>
    <submittedName>
        <fullName evidence="1">Uncharacterized protein</fullName>
    </submittedName>
</protein>
<name>A0A7G5H5J8_9BACT</name>
<evidence type="ECO:0000313" key="2">
    <source>
        <dbReference type="Proteomes" id="UP000515369"/>
    </source>
</evidence>
<proteinExistence type="predicted"/>